<name>A0A4Y2K256_ARAVE</name>
<evidence type="ECO:0000313" key="2">
    <source>
        <dbReference type="Proteomes" id="UP000499080"/>
    </source>
</evidence>
<keyword evidence="2" id="KW-1185">Reference proteome</keyword>
<proteinExistence type="predicted"/>
<evidence type="ECO:0000313" key="1">
    <source>
        <dbReference type="EMBL" id="GBM96394.1"/>
    </source>
</evidence>
<gene>
    <name evidence="1" type="ORF">AVEN_142705_1</name>
</gene>
<organism evidence="1 2">
    <name type="scientific">Araneus ventricosus</name>
    <name type="common">Orbweaver spider</name>
    <name type="synonym">Epeira ventricosa</name>
    <dbReference type="NCBI Taxonomy" id="182803"/>
    <lineage>
        <taxon>Eukaryota</taxon>
        <taxon>Metazoa</taxon>
        <taxon>Ecdysozoa</taxon>
        <taxon>Arthropoda</taxon>
        <taxon>Chelicerata</taxon>
        <taxon>Arachnida</taxon>
        <taxon>Araneae</taxon>
        <taxon>Araneomorphae</taxon>
        <taxon>Entelegynae</taxon>
        <taxon>Araneoidea</taxon>
        <taxon>Araneidae</taxon>
        <taxon>Araneus</taxon>
    </lineage>
</organism>
<dbReference type="EMBL" id="BGPR01004138">
    <property type="protein sequence ID" value="GBM96394.1"/>
    <property type="molecule type" value="Genomic_DNA"/>
</dbReference>
<accession>A0A4Y2K256</accession>
<sequence length="99" mass="11428">MKASHRKATPYPNLREDSFHVVRIPGLLHSVSRPSLLATATFLCQFFSELPGEETYFAEVELYAPLPLLTAEINHIELIDRYLSPRWTRYSSRMEVAPH</sequence>
<reference evidence="1 2" key="1">
    <citation type="journal article" date="2019" name="Sci. Rep.">
        <title>Orb-weaving spider Araneus ventricosus genome elucidates the spidroin gene catalogue.</title>
        <authorList>
            <person name="Kono N."/>
            <person name="Nakamura H."/>
            <person name="Ohtoshi R."/>
            <person name="Moran D.A.P."/>
            <person name="Shinohara A."/>
            <person name="Yoshida Y."/>
            <person name="Fujiwara M."/>
            <person name="Mori M."/>
            <person name="Tomita M."/>
            <person name="Arakawa K."/>
        </authorList>
    </citation>
    <scope>NUCLEOTIDE SEQUENCE [LARGE SCALE GENOMIC DNA]</scope>
</reference>
<dbReference type="AlphaFoldDB" id="A0A4Y2K256"/>
<protein>
    <submittedName>
        <fullName evidence="1">Uncharacterized protein</fullName>
    </submittedName>
</protein>
<dbReference type="Proteomes" id="UP000499080">
    <property type="component" value="Unassembled WGS sequence"/>
</dbReference>
<comment type="caution">
    <text evidence="1">The sequence shown here is derived from an EMBL/GenBank/DDBJ whole genome shotgun (WGS) entry which is preliminary data.</text>
</comment>